<accession>A0A388JLW2</accession>
<protein>
    <submittedName>
        <fullName evidence="1">Uncharacterized protein</fullName>
    </submittedName>
</protein>
<sequence length="214" mass="23466">MCSLRLPVRLWMSSRTWFHLGVRFLHERSPECRHETSVAVINDVFRYAMAANPAGAQKAHKFGSRGVVLAREKSRVFTQSVNDREDAVVPEVVAGKQAADVHGNGEAWFSWDRQRAQLAVGIAVAGLASPTNFARVAIPSDIGNEVGLPKSLPKSCNSPIDSEMVDESRVMVLAEKASPKTTVSWVAEQVLASRVEKQVLVDDAIIAGRHVIQR</sequence>
<reference evidence="1 2" key="1">
    <citation type="journal article" date="2018" name="Cell">
        <title>The Chara Genome: Secondary Complexity and Implications for Plant Terrestrialization.</title>
        <authorList>
            <person name="Nishiyama T."/>
            <person name="Sakayama H."/>
            <person name="Vries J.D."/>
            <person name="Buschmann H."/>
            <person name="Saint-Marcoux D."/>
            <person name="Ullrich K.K."/>
            <person name="Haas F.B."/>
            <person name="Vanderstraeten L."/>
            <person name="Becker D."/>
            <person name="Lang D."/>
            <person name="Vosolsobe S."/>
            <person name="Rombauts S."/>
            <person name="Wilhelmsson P.K.I."/>
            <person name="Janitza P."/>
            <person name="Kern R."/>
            <person name="Heyl A."/>
            <person name="Rumpler F."/>
            <person name="Villalobos L.I.A.C."/>
            <person name="Clay J.M."/>
            <person name="Skokan R."/>
            <person name="Toyoda A."/>
            <person name="Suzuki Y."/>
            <person name="Kagoshima H."/>
            <person name="Schijlen E."/>
            <person name="Tajeshwar N."/>
            <person name="Catarino B."/>
            <person name="Hetherington A.J."/>
            <person name="Saltykova A."/>
            <person name="Bonnot C."/>
            <person name="Breuninger H."/>
            <person name="Symeonidi A."/>
            <person name="Radhakrishnan G.V."/>
            <person name="Van Nieuwerburgh F."/>
            <person name="Deforce D."/>
            <person name="Chang C."/>
            <person name="Karol K.G."/>
            <person name="Hedrich R."/>
            <person name="Ulvskov P."/>
            <person name="Glockner G."/>
            <person name="Delwiche C.F."/>
            <person name="Petrasek J."/>
            <person name="Van de Peer Y."/>
            <person name="Friml J."/>
            <person name="Beilby M."/>
            <person name="Dolan L."/>
            <person name="Kohara Y."/>
            <person name="Sugano S."/>
            <person name="Fujiyama A."/>
            <person name="Delaux P.-M."/>
            <person name="Quint M."/>
            <person name="TheiBen G."/>
            <person name="Hagemann M."/>
            <person name="Harholt J."/>
            <person name="Dunand C."/>
            <person name="Zachgo S."/>
            <person name="Langdale J."/>
            <person name="Maumus F."/>
            <person name="Straeten D.V.D."/>
            <person name="Gould S.B."/>
            <person name="Rensing S.A."/>
        </authorList>
    </citation>
    <scope>NUCLEOTIDE SEQUENCE [LARGE SCALE GENOMIC DNA]</scope>
    <source>
        <strain evidence="1 2">S276</strain>
    </source>
</reference>
<evidence type="ECO:0000313" key="2">
    <source>
        <dbReference type="Proteomes" id="UP000265515"/>
    </source>
</evidence>
<evidence type="ECO:0000313" key="1">
    <source>
        <dbReference type="EMBL" id="GBG58809.1"/>
    </source>
</evidence>
<comment type="caution">
    <text evidence="1">The sequence shown here is derived from an EMBL/GenBank/DDBJ whole genome shotgun (WGS) entry which is preliminary data.</text>
</comment>
<dbReference type="Proteomes" id="UP000265515">
    <property type="component" value="Unassembled WGS sequence"/>
</dbReference>
<proteinExistence type="predicted"/>
<dbReference type="Gramene" id="GBG58809">
    <property type="protein sequence ID" value="GBG58809"/>
    <property type="gene ID" value="CBR_g209"/>
</dbReference>
<keyword evidence="2" id="KW-1185">Reference proteome</keyword>
<organism evidence="1 2">
    <name type="scientific">Chara braunii</name>
    <name type="common">Braun's stonewort</name>
    <dbReference type="NCBI Taxonomy" id="69332"/>
    <lineage>
        <taxon>Eukaryota</taxon>
        <taxon>Viridiplantae</taxon>
        <taxon>Streptophyta</taxon>
        <taxon>Charophyceae</taxon>
        <taxon>Charales</taxon>
        <taxon>Characeae</taxon>
        <taxon>Chara</taxon>
    </lineage>
</organism>
<dbReference type="AlphaFoldDB" id="A0A388JLW2"/>
<dbReference type="EMBL" id="BFEA01000001">
    <property type="protein sequence ID" value="GBG58809.1"/>
    <property type="molecule type" value="Genomic_DNA"/>
</dbReference>
<name>A0A388JLW2_CHABU</name>
<gene>
    <name evidence="1" type="ORF">CBR_g209</name>
</gene>